<keyword evidence="2" id="KW-1185">Reference proteome</keyword>
<dbReference type="AlphaFoldDB" id="A0A9J6B4Z5"/>
<dbReference type="Proteomes" id="UP000824120">
    <property type="component" value="Chromosome 1"/>
</dbReference>
<comment type="caution">
    <text evidence="1">The sequence shown here is derived from an EMBL/GenBank/DDBJ whole genome shotgun (WGS) entry which is preliminary data.</text>
</comment>
<dbReference type="OrthoDB" id="1288152at2759"/>
<sequence length="112" mass="12894">MNKVHRWILHITPIFICYELWKQRCACRYGTQRTTMMFQGIWCIRNIVSKLFPPFNTITLWTDFFDIAEGIKPIQKLTQVKWSTPQIGTIKVNTDGSFLLEIGSAGIGGIAE</sequence>
<evidence type="ECO:0000313" key="2">
    <source>
        <dbReference type="Proteomes" id="UP000824120"/>
    </source>
</evidence>
<name>A0A9J6B4Z5_SOLCO</name>
<gene>
    <name evidence="1" type="ORF">H5410_003470</name>
</gene>
<proteinExistence type="predicted"/>
<organism evidence="1 2">
    <name type="scientific">Solanum commersonii</name>
    <name type="common">Commerson's wild potato</name>
    <name type="synonym">Commerson's nightshade</name>
    <dbReference type="NCBI Taxonomy" id="4109"/>
    <lineage>
        <taxon>Eukaryota</taxon>
        <taxon>Viridiplantae</taxon>
        <taxon>Streptophyta</taxon>
        <taxon>Embryophyta</taxon>
        <taxon>Tracheophyta</taxon>
        <taxon>Spermatophyta</taxon>
        <taxon>Magnoliopsida</taxon>
        <taxon>eudicotyledons</taxon>
        <taxon>Gunneridae</taxon>
        <taxon>Pentapetalae</taxon>
        <taxon>asterids</taxon>
        <taxon>lamiids</taxon>
        <taxon>Solanales</taxon>
        <taxon>Solanaceae</taxon>
        <taxon>Solanoideae</taxon>
        <taxon>Solaneae</taxon>
        <taxon>Solanum</taxon>
    </lineage>
</organism>
<evidence type="ECO:0000313" key="1">
    <source>
        <dbReference type="EMBL" id="KAG5631753.1"/>
    </source>
</evidence>
<dbReference type="EMBL" id="JACXVP010000001">
    <property type="protein sequence ID" value="KAG5631753.1"/>
    <property type="molecule type" value="Genomic_DNA"/>
</dbReference>
<accession>A0A9J6B4Z5</accession>
<reference evidence="1 2" key="1">
    <citation type="submission" date="2020-09" db="EMBL/GenBank/DDBJ databases">
        <title>De no assembly of potato wild relative species, Solanum commersonii.</title>
        <authorList>
            <person name="Cho K."/>
        </authorList>
    </citation>
    <scope>NUCLEOTIDE SEQUENCE [LARGE SCALE GENOMIC DNA]</scope>
    <source>
        <strain evidence="1">LZ3.2</strain>
        <tissue evidence="1">Leaf</tissue>
    </source>
</reference>
<protein>
    <submittedName>
        <fullName evidence="1">Uncharacterized protein</fullName>
    </submittedName>
</protein>